<dbReference type="Proteomes" id="UP000235388">
    <property type="component" value="Unassembled WGS sequence"/>
</dbReference>
<sequence length="55" mass="6304">MQSNPGNKGARSSKGAKCFTPSNRSQKNYTYAKKKLHCSQIHQPHHQPSYLYQLQ</sequence>
<dbReference type="AlphaFoldDB" id="A0A2N5S2W5"/>
<dbReference type="EMBL" id="PGCJ01000788">
    <property type="protein sequence ID" value="PLW21040.1"/>
    <property type="molecule type" value="Genomic_DNA"/>
</dbReference>
<reference evidence="6 7" key="1">
    <citation type="submission" date="2017-11" db="EMBL/GenBank/DDBJ databases">
        <title>De novo assembly and phasing of dikaryotic genomes from two isolates of Puccinia coronata f. sp. avenae, the causal agent of oat crown rust.</title>
        <authorList>
            <person name="Miller M.E."/>
            <person name="Zhang Y."/>
            <person name="Omidvar V."/>
            <person name="Sperschneider J."/>
            <person name="Schwessinger B."/>
            <person name="Raley C."/>
            <person name="Palmer J.M."/>
            <person name="Garnica D."/>
            <person name="Upadhyaya N."/>
            <person name="Rathjen J."/>
            <person name="Taylor J.M."/>
            <person name="Park R.F."/>
            <person name="Dodds P.N."/>
            <person name="Hirsch C.D."/>
            <person name="Kianian S.F."/>
            <person name="Figueroa M."/>
        </authorList>
    </citation>
    <scope>NUCLEOTIDE SEQUENCE [LARGE SCALE GENOMIC DNA]</scope>
    <source>
        <strain evidence="3">12NC29</strain>
        <strain evidence="2">12SD80</strain>
    </source>
</reference>
<protein>
    <submittedName>
        <fullName evidence="2">Uncharacterized protein</fullName>
    </submittedName>
</protein>
<gene>
    <name evidence="5" type="ORF">PCANC_03103</name>
    <name evidence="3" type="ORF">PCANC_07347</name>
    <name evidence="4" type="ORF">PCASD_13968</name>
    <name evidence="2" type="ORF">PCASD_23894</name>
</gene>
<feature type="region of interest" description="Disordered" evidence="1">
    <location>
        <begin position="1"/>
        <end position="26"/>
    </location>
</feature>
<comment type="caution">
    <text evidence="2">The sequence shown here is derived from an EMBL/GenBank/DDBJ whole genome shotgun (WGS) entry which is preliminary data.</text>
</comment>
<evidence type="ECO:0000313" key="3">
    <source>
        <dbReference type="EMBL" id="PLW21040.1"/>
    </source>
</evidence>
<evidence type="ECO:0000313" key="2">
    <source>
        <dbReference type="EMBL" id="PLW07576.1"/>
    </source>
</evidence>
<evidence type="ECO:0000313" key="6">
    <source>
        <dbReference type="Proteomes" id="UP000235388"/>
    </source>
</evidence>
<accession>A0A2N5S2W5</accession>
<evidence type="ECO:0000313" key="4">
    <source>
        <dbReference type="EMBL" id="PLW32853.1"/>
    </source>
</evidence>
<evidence type="ECO:0000313" key="7">
    <source>
        <dbReference type="Proteomes" id="UP000235392"/>
    </source>
</evidence>
<dbReference type="EMBL" id="PGCI01001120">
    <property type="protein sequence ID" value="PLW07576.1"/>
    <property type="molecule type" value="Genomic_DNA"/>
</dbReference>
<name>A0A2N5S2W5_9BASI</name>
<dbReference type="EMBL" id="PGCI01000234">
    <property type="protein sequence ID" value="PLW32853.1"/>
    <property type="molecule type" value="Genomic_DNA"/>
</dbReference>
<keyword evidence="6" id="KW-1185">Reference proteome</keyword>
<proteinExistence type="predicted"/>
<dbReference type="Proteomes" id="UP000235392">
    <property type="component" value="Unassembled WGS sequence"/>
</dbReference>
<evidence type="ECO:0000313" key="5">
    <source>
        <dbReference type="EMBL" id="PLW57169.1"/>
    </source>
</evidence>
<organism evidence="2 7">
    <name type="scientific">Puccinia coronata f. sp. avenae</name>
    <dbReference type="NCBI Taxonomy" id="200324"/>
    <lineage>
        <taxon>Eukaryota</taxon>
        <taxon>Fungi</taxon>
        <taxon>Dikarya</taxon>
        <taxon>Basidiomycota</taxon>
        <taxon>Pucciniomycotina</taxon>
        <taxon>Pucciniomycetes</taxon>
        <taxon>Pucciniales</taxon>
        <taxon>Pucciniaceae</taxon>
        <taxon>Puccinia</taxon>
    </lineage>
</organism>
<dbReference type="EMBL" id="PGCJ01000013">
    <property type="protein sequence ID" value="PLW57169.1"/>
    <property type="molecule type" value="Genomic_DNA"/>
</dbReference>
<evidence type="ECO:0000256" key="1">
    <source>
        <dbReference type="SAM" id="MobiDB-lite"/>
    </source>
</evidence>